<reference evidence="3" key="1">
    <citation type="journal article" date="2014" name="BMC Genomics">
        <title>The genome sequence of the biocontrol fungus Metarhizium anisopliae and comparative genomics of Metarhizium species.</title>
        <authorList>
            <person name="Pattemore J.A."/>
            <person name="Hane J.K."/>
            <person name="Williams A.H."/>
            <person name="Wilson B.A."/>
            <person name="Stodart B.J."/>
            <person name="Ash G.J."/>
        </authorList>
    </citation>
    <scope>NUCLEOTIDE SEQUENCE [LARGE SCALE GENOMIC DNA]</scope>
    <source>
        <strain evidence="3">BRIP 53293</strain>
    </source>
</reference>
<gene>
    <name evidence="2" type="ORF">H634G_09273</name>
</gene>
<feature type="region of interest" description="Disordered" evidence="1">
    <location>
        <begin position="1"/>
        <end position="102"/>
    </location>
</feature>
<evidence type="ECO:0000313" key="2">
    <source>
        <dbReference type="EMBL" id="KJK75908.1"/>
    </source>
</evidence>
<dbReference type="Proteomes" id="UP000054544">
    <property type="component" value="Unassembled WGS sequence"/>
</dbReference>
<dbReference type="STRING" id="1291518.A0A0D9NQ50"/>
<dbReference type="EMBL" id="KE384749">
    <property type="protein sequence ID" value="KJK75908.1"/>
    <property type="molecule type" value="Genomic_DNA"/>
</dbReference>
<protein>
    <submittedName>
        <fullName evidence="2">Uncharacterized protein</fullName>
    </submittedName>
</protein>
<organism evidence="2 3">
    <name type="scientific">Metarhizium anisopliae BRIP 53293</name>
    <dbReference type="NCBI Taxonomy" id="1291518"/>
    <lineage>
        <taxon>Eukaryota</taxon>
        <taxon>Fungi</taxon>
        <taxon>Dikarya</taxon>
        <taxon>Ascomycota</taxon>
        <taxon>Pezizomycotina</taxon>
        <taxon>Sordariomycetes</taxon>
        <taxon>Hypocreomycetidae</taxon>
        <taxon>Hypocreales</taxon>
        <taxon>Clavicipitaceae</taxon>
        <taxon>Metarhizium</taxon>
    </lineage>
</organism>
<keyword evidence="3" id="KW-1185">Reference proteome</keyword>
<dbReference type="AlphaFoldDB" id="A0A0D9NQ50"/>
<feature type="compositionally biased region" description="Basic residues" evidence="1">
    <location>
        <begin position="1"/>
        <end position="10"/>
    </location>
</feature>
<proteinExistence type="predicted"/>
<name>A0A0D9NQ50_METAN</name>
<evidence type="ECO:0000256" key="1">
    <source>
        <dbReference type="SAM" id="MobiDB-lite"/>
    </source>
</evidence>
<sequence>MPKKRGRPRKFANPQEKAKADADRKRAKRQQDAATRCNEPYTGLYGPGLPSILPPLTYPFDGYLPRQSDPQAGTALGNIPIDTHGDPGFDSQDMSELLPPPSPPLLPEHTLAEGDEVLTRHTFPPIDDGGAPSPFASGTATSSPVPADRTDNQDERASLELKRLASRLTDQLITFRGCCDECHQKATMEHYESTEEHTGLADYLRSTDAMCPDLLSSTKIASTADNLASKTSVMSRRQIYCGLGVGKPHHICLSEDERTVNEAGVSFDIDSITGFASSIAIGKQGIRWYPTQMPVSDLQSGLHLNSREVHFLDTAGHPYRVHEQLHRIPHYTFGRVIGFEEASIYFLFPRLYRQEQQCSRLRDEDFRLWMDGILLPILYEHYSSAHVQHYPSSYNHSRYNATARGVETRSQQVDPVAREQQLMYYLPPERLRRVWDAILRAVQKPGFQHFGDILILLQAKNLKVLTKDSTWERMVSRFNDYWSRSIDSDYITDDFYLDVGKETCPMQASRTREVPAELAGAAHEPRAEPNTEAETLLYKRCCLESYASGMRHGSTAEHTQKEVFYPFSMLHKSGSLTIETGSRSPLRKAGLLYTQFYPSVKEVFAAGNVYPFTNAAIETLALDKKLRRTWELVGGGLSHQPAALMKAYLYTKLRCHYALHGSVRKSFGLREEHRISRALFHSIDSEFRNRQVHILGITVEKTENSMYHSFTTETLLRWLRWNINKFCVGFETVYSFQDPRFVTWEHTRVILMFLRCLQYSYSGGLMQKSGGCWQDVRFQTDTRQSNGLRRVEGLGFQRTMETYGYAWFLDKVDWATFTFRQPHAAYMMFNNPSMQAAYHSRYRQIRDVRIDFIRVDKARQWMADFSSVPGCLDLLETYLRQLCLCAFRKDVFTHIKPVLHPEQMEAALSGEIPLCYESVEKALKDRNRPPKLAQGHQLAVKNIDVLFSYSTSPK</sequence>
<accession>A0A0D9NQ50</accession>
<feature type="region of interest" description="Disordered" evidence="1">
    <location>
        <begin position="120"/>
        <end position="156"/>
    </location>
</feature>
<evidence type="ECO:0000313" key="3">
    <source>
        <dbReference type="Proteomes" id="UP000054544"/>
    </source>
</evidence>